<evidence type="ECO:0000256" key="3">
    <source>
        <dbReference type="ARBA" id="ARBA00022630"/>
    </source>
</evidence>
<dbReference type="PANTHER" id="PTHR11455:SF30">
    <property type="entry name" value="CRYPTOCHROME-1"/>
    <property type="match status" value="1"/>
</dbReference>
<dbReference type="GO" id="GO:0003677">
    <property type="term" value="F:DNA binding"/>
    <property type="evidence" value="ECO:0007669"/>
    <property type="project" value="TreeGrafter"/>
</dbReference>
<dbReference type="Gene3D" id="1.10.579.10">
    <property type="entry name" value="DNA Cyclobutane Dipyrimidine Photolyase, subunit A, domain 3"/>
    <property type="match status" value="2"/>
</dbReference>
<comment type="caution">
    <text evidence="6">The sequence shown here is derived from an EMBL/GenBank/DDBJ whole genome shotgun (WGS) entry which is preliminary data.</text>
</comment>
<keyword evidence="3" id="KW-0285">Flavoprotein</keyword>
<keyword evidence="4" id="KW-0274">FAD</keyword>
<dbReference type="OrthoDB" id="435881at2759"/>
<organism evidence="6 7">
    <name type="scientific">Desmophyllum pertusum</name>
    <dbReference type="NCBI Taxonomy" id="174260"/>
    <lineage>
        <taxon>Eukaryota</taxon>
        <taxon>Metazoa</taxon>
        <taxon>Cnidaria</taxon>
        <taxon>Anthozoa</taxon>
        <taxon>Hexacorallia</taxon>
        <taxon>Scleractinia</taxon>
        <taxon>Caryophylliina</taxon>
        <taxon>Caryophylliidae</taxon>
        <taxon>Desmophyllum</taxon>
    </lineage>
</organism>
<name>A0A9W9ZBM8_9CNID</name>
<dbReference type="EMBL" id="MU826383">
    <property type="protein sequence ID" value="KAJ7377079.1"/>
    <property type="molecule type" value="Genomic_DNA"/>
</dbReference>
<dbReference type="GO" id="GO:0043153">
    <property type="term" value="P:entrainment of circadian clock by photoperiod"/>
    <property type="evidence" value="ECO:0007669"/>
    <property type="project" value="TreeGrafter"/>
</dbReference>
<evidence type="ECO:0000259" key="5">
    <source>
        <dbReference type="Pfam" id="PF03441"/>
    </source>
</evidence>
<evidence type="ECO:0000313" key="6">
    <source>
        <dbReference type="EMBL" id="KAJ7377079.1"/>
    </source>
</evidence>
<dbReference type="InterPro" id="IPR036134">
    <property type="entry name" value="Crypto/Photolyase_FAD-like_sf"/>
</dbReference>
<comment type="similarity">
    <text evidence="2">Belongs to the DNA photolyase class-1 family.</text>
</comment>
<feature type="domain" description="Cryptochrome/DNA photolyase FAD-binding" evidence="5">
    <location>
        <begin position="62"/>
        <end position="116"/>
    </location>
</feature>
<feature type="domain" description="Cryptochrome/DNA photolyase FAD-binding" evidence="5">
    <location>
        <begin position="12"/>
        <end position="53"/>
    </location>
</feature>
<dbReference type="InterPro" id="IPR002081">
    <property type="entry name" value="Cryptochrome/DNA_photolyase_1"/>
</dbReference>
<dbReference type="GO" id="GO:0071949">
    <property type="term" value="F:FAD binding"/>
    <property type="evidence" value="ECO:0007669"/>
    <property type="project" value="TreeGrafter"/>
</dbReference>
<reference evidence="6" key="1">
    <citation type="submission" date="2023-01" db="EMBL/GenBank/DDBJ databases">
        <title>Genome assembly of the deep-sea coral Lophelia pertusa.</title>
        <authorList>
            <person name="Herrera S."/>
            <person name="Cordes E."/>
        </authorList>
    </citation>
    <scope>NUCLEOTIDE SEQUENCE</scope>
    <source>
        <strain evidence="6">USNM1676648</strain>
        <tissue evidence="6">Polyp</tissue>
    </source>
</reference>
<gene>
    <name evidence="6" type="ORF">OS493_030673</name>
</gene>
<dbReference type="GO" id="GO:0032922">
    <property type="term" value="P:circadian regulation of gene expression"/>
    <property type="evidence" value="ECO:0007669"/>
    <property type="project" value="TreeGrafter"/>
</dbReference>
<dbReference type="GO" id="GO:0005737">
    <property type="term" value="C:cytoplasm"/>
    <property type="evidence" value="ECO:0007669"/>
    <property type="project" value="TreeGrafter"/>
</dbReference>
<evidence type="ECO:0000256" key="1">
    <source>
        <dbReference type="ARBA" id="ARBA00001974"/>
    </source>
</evidence>
<evidence type="ECO:0000256" key="2">
    <source>
        <dbReference type="ARBA" id="ARBA00005862"/>
    </source>
</evidence>
<sequence>MDSPCGTSGCWMFLDQGCLWISWEEGFKFFEELQLDSEWSLNAGNWLWVSCSAFFHGQIPWRYVPELKTMPTKYIHEPWLAPATLQKASNCVIGLDYPERLCDHIERREVCLQRLKDVCLQIKGT</sequence>
<proteinExistence type="inferred from homology"/>
<dbReference type="AlphaFoldDB" id="A0A9W9ZBM8"/>
<dbReference type="InterPro" id="IPR005101">
    <property type="entry name" value="Cryptochr/Photolyase_FAD-bd"/>
</dbReference>
<dbReference type="PANTHER" id="PTHR11455">
    <property type="entry name" value="CRYPTOCHROME"/>
    <property type="match status" value="1"/>
</dbReference>
<dbReference type="Pfam" id="PF03441">
    <property type="entry name" value="FAD_binding_7"/>
    <property type="match status" value="2"/>
</dbReference>
<dbReference type="Proteomes" id="UP001163046">
    <property type="component" value="Unassembled WGS sequence"/>
</dbReference>
<evidence type="ECO:0000256" key="4">
    <source>
        <dbReference type="ARBA" id="ARBA00022827"/>
    </source>
</evidence>
<dbReference type="GO" id="GO:0005634">
    <property type="term" value="C:nucleus"/>
    <property type="evidence" value="ECO:0007669"/>
    <property type="project" value="TreeGrafter"/>
</dbReference>
<evidence type="ECO:0000313" key="7">
    <source>
        <dbReference type="Proteomes" id="UP001163046"/>
    </source>
</evidence>
<comment type="cofactor">
    <cofactor evidence="1">
        <name>FAD</name>
        <dbReference type="ChEBI" id="CHEBI:57692"/>
    </cofactor>
</comment>
<accession>A0A9W9ZBM8</accession>
<protein>
    <recommendedName>
        <fullName evidence="5">Cryptochrome/DNA photolyase FAD-binding domain-containing protein</fullName>
    </recommendedName>
</protein>
<dbReference type="GO" id="GO:0045892">
    <property type="term" value="P:negative regulation of DNA-templated transcription"/>
    <property type="evidence" value="ECO:0007669"/>
    <property type="project" value="TreeGrafter"/>
</dbReference>
<dbReference type="SUPFAM" id="SSF48173">
    <property type="entry name" value="Cryptochrome/photolyase FAD-binding domain"/>
    <property type="match status" value="1"/>
</dbReference>
<keyword evidence="7" id="KW-1185">Reference proteome</keyword>